<reference evidence="3 4" key="1">
    <citation type="submission" date="2020-08" db="EMBL/GenBank/DDBJ databases">
        <title>Genomic Encyclopedia of Type Strains, Phase IV (KMG-IV): sequencing the most valuable type-strain genomes for metagenomic binning, comparative biology and taxonomic classification.</title>
        <authorList>
            <person name="Goeker M."/>
        </authorList>
    </citation>
    <scope>NUCLEOTIDE SEQUENCE [LARGE SCALE GENOMIC DNA]</scope>
    <source>
        <strain evidence="3 4">DSM 105137</strain>
    </source>
</reference>
<protein>
    <submittedName>
        <fullName evidence="3">Uncharacterized protein</fullName>
    </submittedName>
</protein>
<feature type="region of interest" description="Disordered" evidence="1">
    <location>
        <begin position="375"/>
        <end position="398"/>
    </location>
</feature>
<dbReference type="Proteomes" id="UP000576209">
    <property type="component" value="Unassembled WGS sequence"/>
</dbReference>
<dbReference type="AlphaFoldDB" id="A0A840DXV4"/>
<keyword evidence="4" id="KW-1185">Reference proteome</keyword>
<feature type="chain" id="PRO_5032997799" evidence="2">
    <location>
        <begin position="18"/>
        <end position="426"/>
    </location>
</feature>
<organism evidence="3 4">
    <name type="scientific">Neolewinella aquimaris</name>
    <dbReference type="NCBI Taxonomy" id="1835722"/>
    <lineage>
        <taxon>Bacteria</taxon>
        <taxon>Pseudomonadati</taxon>
        <taxon>Bacteroidota</taxon>
        <taxon>Saprospiria</taxon>
        <taxon>Saprospirales</taxon>
        <taxon>Lewinellaceae</taxon>
        <taxon>Neolewinella</taxon>
    </lineage>
</organism>
<evidence type="ECO:0000313" key="3">
    <source>
        <dbReference type="EMBL" id="MBB4078044.1"/>
    </source>
</evidence>
<proteinExistence type="predicted"/>
<evidence type="ECO:0000256" key="2">
    <source>
        <dbReference type="SAM" id="SignalP"/>
    </source>
</evidence>
<accession>A0A840DXV4</accession>
<sequence length="426" mass="47161">MRHLASLTLLIGIFLFAACTKEEVDPAGSGPVRSYEQIAGYVQKGPFLNGTSIQLAELSGALIPTGSTYTTQIADNRGSFTFPSVELRSQYVQLRADGFYYNEVTDESSTAQLTLYALSDLGQYDGLNVNLLSHLEKARVEYLLADGESFAAAKRRAQEEIFAIFGMQPDGARESHLLDISASGTDNAKLLAISVILQGYLSVQEFSEFLANISTDLREDGTLDSKLLGSQLINNATLLHPASIRQQLVRRYEEMGQTVVIPRFEDYLAIFIATTTFEQTNKIRYPTSGSHGLNVLDMNQDTDRTGSYSMVADLPENTSLKVKVSGTNWMFPAFQDGSGWDYSQLEQSDTSRFFTTNRTGVVDFELLFTVLPSPPPPYDNGIPGSDDNSQGTNPYIPPPRPVFTRIEVYENGASEPRWTRTLRVNR</sequence>
<dbReference type="PROSITE" id="PS51257">
    <property type="entry name" value="PROKAR_LIPOPROTEIN"/>
    <property type="match status" value="1"/>
</dbReference>
<dbReference type="RefSeq" id="WP_183494275.1">
    <property type="nucleotide sequence ID" value="NZ_JACIFF010000001.1"/>
</dbReference>
<feature type="signal peptide" evidence="2">
    <location>
        <begin position="1"/>
        <end position="17"/>
    </location>
</feature>
<gene>
    <name evidence="3" type="ORF">GGR28_000645</name>
</gene>
<keyword evidence="2" id="KW-0732">Signal</keyword>
<evidence type="ECO:0000313" key="4">
    <source>
        <dbReference type="Proteomes" id="UP000576209"/>
    </source>
</evidence>
<evidence type="ECO:0000256" key="1">
    <source>
        <dbReference type="SAM" id="MobiDB-lite"/>
    </source>
</evidence>
<dbReference type="EMBL" id="JACIFF010000001">
    <property type="protein sequence ID" value="MBB4078044.1"/>
    <property type="molecule type" value="Genomic_DNA"/>
</dbReference>
<comment type="caution">
    <text evidence="3">The sequence shown here is derived from an EMBL/GenBank/DDBJ whole genome shotgun (WGS) entry which is preliminary data.</text>
</comment>
<name>A0A840DXV4_9BACT</name>